<feature type="transmembrane region" description="Helical" evidence="6">
    <location>
        <begin position="387"/>
        <end position="408"/>
    </location>
</feature>
<dbReference type="GO" id="GO:0015535">
    <property type="term" value="F:fucose:proton symporter activity"/>
    <property type="evidence" value="ECO:0007669"/>
    <property type="project" value="InterPro"/>
</dbReference>
<dbReference type="Proteomes" id="UP000000852">
    <property type="component" value="Chromosome"/>
</dbReference>
<feature type="transmembrane region" description="Helical" evidence="6">
    <location>
        <begin position="361"/>
        <end position="381"/>
    </location>
</feature>
<dbReference type="Pfam" id="PF07690">
    <property type="entry name" value="MFS_1"/>
    <property type="match status" value="1"/>
</dbReference>
<dbReference type="HOGENOM" id="CLU_028452_0_1_10"/>
<keyword evidence="2" id="KW-1003">Cell membrane</keyword>
<dbReference type="InterPro" id="IPR011701">
    <property type="entry name" value="MFS"/>
</dbReference>
<feature type="domain" description="Major facilitator superfamily (MFS) profile" evidence="7">
    <location>
        <begin position="16"/>
        <end position="412"/>
    </location>
</feature>
<dbReference type="InterPro" id="IPR005275">
    <property type="entry name" value="Lfuc_symporter_FucP"/>
</dbReference>
<keyword evidence="4 6" id="KW-1133">Transmembrane helix</keyword>
<protein>
    <submittedName>
        <fullName evidence="8">L-fucose transporter</fullName>
    </submittedName>
</protein>
<feature type="transmembrane region" description="Helical" evidence="6">
    <location>
        <begin position="146"/>
        <end position="169"/>
    </location>
</feature>
<proteinExistence type="predicted"/>
<dbReference type="eggNOG" id="COG0738">
    <property type="taxonomic scope" value="Bacteria"/>
</dbReference>
<dbReference type="RefSeq" id="WP_015809239.1">
    <property type="nucleotide sequence ID" value="NC_013061.1"/>
</dbReference>
<comment type="subcellular location">
    <subcellularLocation>
        <location evidence="1">Cell inner membrane</location>
        <topology evidence="1">Multi-pass membrane protein</topology>
    </subcellularLocation>
</comment>
<feature type="transmembrane region" description="Helical" evidence="6">
    <location>
        <begin position="328"/>
        <end position="349"/>
    </location>
</feature>
<evidence type="ECO:0000313" key="9">
    <source>
        <dbReference type="Proteomes" id="UP000000852"/>
    </source>
</evidence>
<keyword evidence="5 6" id="KW-0472">Membrane</keyword>
<feature type="transmembrane region" description="Helical" evidence="6">
    <location>
        <begin position="184"/>
        <end position="203"/>
    </location>
</feature>
<dbReference type="STRING" id="485917.Phep_3437"/>
<evidence type="ECO:0000256" key="5">
    <source>
        <dbReference type="ARBA" id="ARBA00023136"/>
    </source>
</evidence>
<sequence>MSESTTKAAFTDKKFLVTLVFVTSLFMFWGIAITMADVLNKHFQQTMSLSKSQSAFVQFAVFGAYAVMGIPAGLFMKRFGYKKGVLLGLSLFATGAFLFIPAANISSFAFFGVALFIVGCGLSTLETVAHPFVASLGDQRTSDQRINFAQSFNAVGAMLGPAIGSYFLFGKHVQGSTDLTSVKVLYAVIGLVILLVAVSFSFVRVPATTDPHAVAADADAVNIDVAPDKKLFDHKHFVWAVAAQFFNVAAQAGTWAFFINYGHEKMGFSDEKAGHFMVVFMGMMLAGRFIGTFLMRIIAPNKLLASFALGNILMCIIVAQSLGWPSFIALLMINFFFSIMFPTIFSLGLKNLGARTQQAASFLSMGVVGGAFFPFIMGALADSAGIAYAYYAPIICYIVIFLFGYKFYKVKH</sequence>
<organism evidence="8 9">
    <name type="scientific">Pedobacter heparinus (strain ATCC 13125 / DSM 2366 / CIP 104194 / JCM 7457 / NBRC 12017 / NCIMB 9290 / NRRL B-14731 / HIM 762-3)</name>
    <dbReference type="NCBI Taxonomy" id="485917"/>
    <lineage>
        <taxon>Bacteria</taxon>
        <taxon>Pseudomonadati</taxon>
        <taxon>Bacteroidota</taxon>
        <taxon>Sphingobacteriia</taxon>
        <taxon>Sphingobacteriales</taxon>
        <taxon>Sphingobacteriaceae</taxon>
        <taxon>Pedobacter</taxon>
    </lineage>
</organism>
<dbReference type="PROSITE" id="PS50850">
    <property type="entry name" value="MFS"/>
    <property type="match status" value="1"/>
</dbReference>
<dbReference type="OrthoDB" id="9786665at2"/>
<feature type="transmembrane region" description="Helical" evidence="6">
    <location>
        <begin position="303"/>
        <end position="322"/>
    </location>
</feature>
<dbReference type="PANTHER" id="PTHR43702">
    <property type="entry name" value="L-FUCOSE-PROTON SYMPORTER"/>
    <property type="match status" value="1"/>
</dbReference>
<dbReference type="AlphaFoldDB" id="C6XSR7"/>
<keyword evidence="3 6" id="KW-0812">Transmembrane</keyword>
<dbReference type="Gene3D" id="1.20.1250.20">
    <property type="entry name" value="MFS general substrate transporter like domains"/>
    <property type="match status" value="2"/>
</dbReference>
<feature type="transmembrane region" description="Helical" evidence="6">
    <location>
        <begin position="85"/>
        <end position="103"/>
    </location>
</feature>
<dbReference type="EMBL" id="CP001681">
    <property type="protein sequence ID" value="ACU05630.1"/>
    <property type="molecule type" value="Genomic_DNA"/>
</dbReference>
<dbReference type="InterPro" id="IPR020846">
    <property type="entry name" value="MFS_dom"/>
</dbReference>
<accession>C6XSR7</accession>
<evidence type="ECO:0000256" key="4">
    <source>
        <dbReference type="ARBA" id="ARBA00022989"/>
    </source>
</evidence>
<feature type="transmembrane region" description="Helical" evidence="6">
    <location>
        <begin position="273"/>
        <end position="291"/>
    </location>
</feature>
<evidence type="ECO:0000256" key="1">
    <source>
        <dbReference type="ARBA" id="ARBA00004429"/>
    </source>
</evidence>
<evidence type="ECO:0000256" key="6">
    <source>
        <dbReference type="SAM" id="Phobius"/>
    </source>
</evidence>
<evidence type="ECO:0000256" key="2">
    <source>
        <dbReference type="ARBA" id="ARBA00022475"/>
    </source>
</evidence>
<evidence type="ECO:0000259" key="7">
    <source>
        <dbReference type="PROSITE" id="PS50850"/>
    </source>
</evidence>
<reference evidence="8 9" key="1">
    <citation type="journal article" date="2009" name="Stand. Genomic Sci.">
        <title>Complete genome sequence of Pedobacter heparinus type strain (HIM 762-3).</title>
        <authorList>
            <person name="Han C."/>
            <person name="Spring S."/>
            <person name="Lapidus A."/>
            <person name="Del Rio T.G."/>
            <person name="Tice H."/>
            <person name="Copeland A."/>
            <person name="Cheng J.F."/>
            <person name="Lucas S."/>
            <person name="Chen F."/>
            <person name="Nolan M."/>
            <person name="Bruce D."/>
            <person name="Goodwin L."/>
            <person name="Pitluck S."/>
            <person name="Ivanova N."/>
            <person name="Mavromatis K."/>
            <person name="Mikhailova N."/>
            <person name="Pati A."/>
            <person name="Chen A."/>
            <person name="Palaniappan K."/>
            <person name="Land M."/>
            <person name="Hauser L."/>
            <person name="Chang Y.J."/>
            <person name="Jeffries C.C."/>
            <person name="Saunders E."/>
            <person name="Chertkov O."/>
            <person name="Brettin T."/>
            <person name="Goker M."/>
            <person name="Rohde M."/>
            <person name="Bristow J."/>
            <person name="Eisen J.A."/>
            <person name="Markowitz V."/>
            <person name="Hugenholtz P."/>
            <person name="Kyrpides N.C."/>
            <person name="Klenk H.P."/>
            <person name="Detter J.C."/>
        </authorList>
    </citation>
    <scope>NUCLEOTIDE SEQUENCE [LARGE SCALE GENOMIC DNA]</scope>
    <source>
        <strain evidence="9">ATCC 13125 / DSM 2366 / CIP 104194 / JCM 7457 / NBRC 12017 / NCIMB 9290 / NRRL B-14731 / HIM 762-3</strain>
    </source>
</reference>
<dbReference type="InterPro" id="IPR036259">
    <property type="entry name" value="MFS_trans_sf"/>
</dbReference>
<name>C6XSR7_PEDHD</name>
<dbReference type="PANTHER" id="PTHR43702:SF3">
    <property type="entry name" value="PROTEIN TSGA"/>
    <property type="match status" value="1"/>
</dbReference>
<feature type="transmembrane region" description="Helical" evidence="6">
    <location>
        <begin position="237"/>
        <end position="261"/>
    </location>
</feature>
<evidence type="ECO:0000256" key="3">
    <source>
        <dbReference type="ARBA" id="ARBA00022692"/>
    </source>
</evidence>
<dbReference type="GO" id="GO:0005886">
    <property type="term" value="C:plasma membrane"/>
    <property type="evidence" value="ECO:0007669"/>
    <property type="project" value="UniProtKB-SubCell"/>
</dbReference>
<keyword evidence="9" id="KW-1185">Reference proteome</keyword>
<evidence type="ECO:0000313" key="8">
    <source>
        <dbReference type="EMBL" id="ACU05630.1"/>
    </source>
</evidence>
<dbReference type="KEGG" id="phe:Phep_3437"/>
<dbReference type="NCBIfam" id="TIGR00885">
    <property type="entry name" value="fucP"/>
    <property type="match status" value="1"/>
</dbReference>
<dbReference type="SUPFAM" id="SSF103473">
    <property type="entry name" value="MFS general substrate transporter"/>
    <property type="match status" value="1"/>
</dbReference>
<dbReference type="CDD" id="cd17394">
    <property type="entry name" value="MFS_FucP_like"/>
    <property type="match status" value="1"/>
</dbReference>
<feature type="transmembrane region" description="Helical" evidence="6">
    <location>
        <begin position="109"/>
        <end position="134"/>
    </location>
</feature>
<dbReference type="InterPro" id="IPR050375">
    <property type="entry name" value="MFS_TsgA-like"/>
</dbReference>
<feature type="transmembrane region" description="Helical" evidence="6">
    <location>
        <begin position="56"/>
        <end position="76"/>
    </location>
</feature>
<gene>
    <name evidence="8" type="ordered locus">Phep_3437</name>
</gene>
<feature type="transmembrane region" description="Helical" evidence="6">
    <location>
        <begin position="15"/>
        <end position="36"/>
    </location>
</feature>